<proteinExistence type="predicted"/>
<dbReference type="AlphaFoldDB" id="A0A1B7N3F3"/>
<dbReference type="InParanoid" id="A0A1B7N3F3"/>
<feature type="domain" description="DUF6593" evidence="1">
    <location>
        <begin position="11"/>
        <end position="166"/>
    </location>
</feature>
<dbReference type="Pfam" id="PF20236">
    <property type="entry name" value="DUF6593"/>
    <property type="match status" value="1"/>
</dbReference>
<evidence type="ECO:0000313" key="3">
    <source>
        <dbReference type="Proteomes" id="UP000092154"/>
    </source>
</evidence>
<accession>A0A1B7N3F3</accession>
<dbReference type="STRING" id="1314800.A0A1B7N3F3"/>
<sequence>MIVLTLSSGHVRNTVFTDEQRQVIYKTSTPIFGDTTIHKIKPNANQFAMRDRFEIMGMIEWNIIASTKFLWGGIEVETQSYIPSHGFTGRKRVFTGPDGRSYRWDLGGGVVVLSLNDGSRTVVARSHRATLGIIGRRREATLEISPTVAHMMDIVIMTFIYVETIRMKKDRSSGNTMGGAMGGVAGGTC</sequence>
<keyword evidence="3" id="KW-1185">Reference proteome</keyword>
<dbReference type="EMBL" id="KV448252">
    <property type="protein sequence ID" value="OAX39383.1"/>
    <property type="molecule type" value="Genomic_DNA"/>
</dbReference>
<organism evidence="2 3">
    <name type="scientific">Rhizopogon vinicolor AM-OR11-026</name>
    <dbReference type="NCBI Taxonomy" id="1314800"/>
    <lineage>
        <taxon>Eukaryota</taxon>
        <taxon>Fungi</taxon>
        <taxon>Dikarya</taxon>
        <taxon>Basidiomycota</taxon>
        <taxon>Agaricomycotina</taxon>
        <taxon>Agaricomycetes</taxon>
        <taxon>Agaricomycetidae</taxon>
        <taxon>Boletales</taxon>
        <taxon>Suillineae</taxon>
        <taxon>Rhizopogonaceae</taxon>
        <taxon>Rhizopogon</taxon>
    </lineage>
</organism>
<protein>
    <recommendedName>
        <fullName evidence="1">DUF6593 domain-containing protein</fullName>
    </recommendedName>
</protein>
<evidence type="ECO:0000313" key="2">
    <source>
        <dbReference type="EMBL" id="OAX39383.1"/>
    </source>
</evidence>
<dbReference type="Proteomes" id="UP000092154">
    <property type="component" value="Unassembled WGS sequence"/>
</dbReference>
<dbReference type="InterPro" id="IPR046528">
    <property type="entry name" value="DUF6593"/>
</dbReference>
<reference evidence="2 3" key="1">
    <citation type="submission" date="2016-06" db="EMBL/GenBank/DDBJ databases">
        <title>Comparative genomics of the ectomycorrhizal sister species Rhizopogon vinicolor and Rhizopogon vesiculosus (Basidiomycota: Boletales) reveals a divergence of the mating type B locus.</title>
        <authorList>
            <consortium name="DOE Joint Genome Institute"/>
            <person name="Mujic A.B."/>
            <person name="Kuo A."/>
            <person name="Tritt A."/>
            <person name="Lipzen A."/>
            <person name="Chen C."/>
            <person name="Johnson J."/>
            <person name="Sharma A."/>
            <person name="Barry K."/>
            <person name="Grigoriev I.V."/>
            <person name="Spatafora J.W."/>
        </authorList>
    </citation>
    <scope>NUCLEOTIDE SEQUENCE [LARGE SCALE GENOMIC DNA]</scope>
    <source>
        <strain evidence="2 3">AM-OR11-026</strain>
    </source>
</reference>
<gene>
    <name evidence="2" type="ORF">K503DRAFT_739602</name>
</gene>
<evidence type="ECO:0000259" key="1">
    <source>
        <dbReference type="Pfam" id="PF20236"/>
    </source>
</evidence>
<dbReference type="OrthoDB" id="3360976at2759"/>
<name>A0A1B7N3F3_9AGAM</name>